<reference evidence="3 4" key="1">
    <citation type="submission" date="2024-09" db="EMBL/GenBank/DDBJ databases">
        <title>Novel species of the genus Pelomonas and Roseateles isolated from streams.</title>
        <authorList>
            <person name="Lu H."/>
        </authorList>
    </citation>
    <scope>NUCLEOTIDE SEQUENCE [LARGE SCALE GENOMIC DNA]</scope>
    <source>
        <strain evidence="3 4">DC23W</strain>
    </source>
</reference>
<gene>
    <name evidence="3" type="ORF">ACG02S_24430</name>
</gene>
<proteinExistence type="predicted"/>
<dbReference type="InterPro" id="IPR013424">
    <property type="entry name" value="Ice-binding_C"/>
</dbReference>
<keyword evidence="4" id="KW-1185">Reference proteome</keyword>
<comment type="caution">
    <text evidence="3">The sequence shown here is derived from an EMBL/GenBank/DDBJ whole genome shotgun (WGS) entry which is preliminary data.</text>
</comment>
<dbReference type="Pfam" id="PF07589">
    <property type="entry name" value="PEP-CTERM"/>
    <property type="match status" value="1"/>
</dbReference>
<evidence type="ECO:0000256" key="1">
    <source>
        <dbReference type="SAM" id="SignalP"/>
    </source>
</evidence>
<name>A0ABW7EVA5_9BURK</name>
<dbReference type="EMBL" id="JBIGHY010000015">
    <property type="protein sequence ID" value="MFG6417047.1"/>
    <property type="molecule type" value="Genomic_DNA"/>
</dbReference>
<dbReference type="RefSeq" id="WP_394473106.1">
    <property type="nucleotide sequence ID" value="NZ_JBIGHY010000015.1"/>
</dbReference>
<keyword evidence="1" id="KW-0732">Signal</keyword>
<feature type="domain" description="Ice-binding protein C-terminal" evidence="2">
    <location>
        <begin position="139"/>
        <end position="161"/>
    </location>
</feature>
<evidence type="ECO:0000313" key="3">
    <source>
        <dbReference type="EMBL" id="MFG6417047.1"/>
    </source>
</evidence>
<evidence type="ECO:0000313" key="4">
    <source>
        <dbReference type="Proteomes" id="UP001606300"/>
    </source>
</evidence>
<feature type="signal peptide" evidence="1">
    <location>
        <begin position="1"/>
        <end position="23"/>
    </location>
</feature>
<protein>
    <submittedName>
        <fullName evidence="3">PEP-CTERM sorting domain-containing protein</fullName>
    </submittedName>
</protein>
<dbReference type="NCBIfam" id="TIGR02595">
    <property type="entry name" value="PEP_CTERM"/>
    <property type="match status" value="1"/>
</dbReference>
<accession>A0ABW7EVA5</accession>
<feature type="chain" id="PRO_5045852395" evidence="1">
    <location>
        <begin position="24"/>
        <end position="172"/>
    </location>
</feature>
<evidence type="ECO:0000259" key="2">
    <source>
        <dbReference type="Pfam" id="PF07589"/>
    </source>
</evidence>
<organism evidence="3 4">
    <name type="scientific">Pelomonas dachongensis</name>
    <dbReference type="NCBI Taxonomy" id="3299029"/>
    <lineage>
        <taxon>Bacteria</taxon>
        <taxon>Pseudomonadati</taxon>
        <taxon>Pseudomonadota</taxon>
        <taxon>Betaproteobacteria</taxon>
        <taxon>Burkholderiales</taxon>
        <taxon>Sphaerotilaceae</taxon>
        <taxon>Roseateles</taxon>
    </lineage>
</organism>
<sequence>MKRLIFALVTLFSLCLASVAARADIVTLTLTNPVQDLSPAGGVLQFEATVFAPVTNLDSVYLNGDAYNVADALTLDDTGFFVDFPLALAPGESFTGVLFKLAVPAGMATGIYANTFSILGGGLGAQDTLATVDFTVNVVPEPSTLWLLATGCLAGLVRVRRNRGPQARQVAA</sequence>
<dbReference type="Proteomes" id="UP001606300">
    <property type="component" value="Unassembled WGS sequence"/>
</dbReference>